<comment type="caution">
    <text evidence="2">The sequence shown here is derived from an EMBL/GenBank/DDBJ whole genome shotgun (WGS) entry which is preliminary data.</text>
</comment>
<feature type="region of interest" description="Disordered" evidence="1">
    <location>
        <begin position="20"/>
        <end position="107"/>
    </location>
</feature>
<accession>A0A4Z1K349</accession>
<evidence type="ECO:0000313" key="3">
    <source>
        <dbReference type="Proteomes" id="UP000297229"/>
    </source>
</evidence>
<dbReference type="EMBL" id="PQXM01000087">
    <property type="protein sequence ID" value="TGO77892.1"/>
    <property type="molecule type" value="Genomic_DNA"/>
</dbReference>
<proteinExistence type="predicted"/>
<reference evidence="2 3" key="1">
    <citation type="submission" date="2017-12" db="EMBL/GenBank/DDBJ databases">
        <title>Comparative genomics of Botrytis spp.</title>
        <authorList>
            <person name="Valero-Jimenez C.A."/>
            <person name="Tapia P."/>
            <person name="Veloso J."/>
            <person name="Silva-Moreno E."/>
            <person name="Staats M."/>
            <person name="Valdes J.H."/>
            <person name="Van Kan J.A.L."/>
        </authorList>
    </citation>
    <scope>NUCLEOTIDE SEQUENCE [LARGE SCALE GENOMIC DNA]</scope>
    <source>
        <strain evidence="2 3">Be9601</strain>
    </source>
</reference>
<keyword evidence="3" id="KW-1185">Reference proteome</keyword>
<evidence type="ECO:0000313" key="2">
    <source>
        <dbReference type="EMBL" id="TGO77892.1"/>
    </source>
</evidence>
<sequence>MRQVSIKDFFVKDTRIETLHPPIQHPSKSIVTSKSALSSTSIRKHTSSTSQSTTATTSRSKTSNGTTRLKKEHVARRKELKGQWTEEKKQEEKDKRKMRDAKRENWS</sequence>
<protein>
    <submittedName>
        <fullName evidence="2">Uncharacterized protein</fullName>
    </submittedName>
</protein>
<dbReference type="AlphaFoldDB" id="A0A4Z1K349"/>
<dbReference type="Proteomes" id="UP000297229">
    <property type="component" value="Unassembled WGS sequence"/>
</dbReference>
<feature type="compositionally biased region" description="Basic residues" evidence="1">
    <location>
        <begin position="68"/>
        <end position="79"/>
    </location>
</feature>
<feature type="compositionally biased region" description="Low complexity" evidence="1">
    <location>
        <begin position="47"/>
        <end position="63"/>
    </location>
</feature>
<evidence type="ECO:0000256" key="1">
    <source>
        <dbReference type="SAM" id="MobiDB-lite"/>
    </source>
</evidence>
<feature type="compositionally biased region" description="Basic and acidic residues" evidence="1">
    <location>
        <begin position="80"/>
        <end position="107"/>
    </location>
</feature>
<gene>
    <name evidence="2" type="ORF">BELL_0087g00270</name>
</gene>
<organism evidence="2 3">
    <name type="scientific">Botrytis elliptica</name>
    <dbReference type="NCBI Taxonomy" id="278938"/>
    <lineage>
        <taxon>Eukaryota</taxon>
        <taxon>Fungi</taxon>
        <taxon>Dikarya</taxon>
        <taxon>Ascomycota</taxon>
        <taxon>Pezizomycotina</taxon>
        <taxon>Leotiomycetes</taxon>
        <taxon>Helotiales</taxon>
        <taxon>Sclerotiniaceae</taxon>
        <taxon>Botrytis</taxon>
    </lineage>
</organism>
<feature type="compositionally biased region" description="Polar residues" evidence="1">
    <location>
        <begin position="26"/>
        <end position="41"/>
    </location>
</feature>
<name>A0A4Z1K349_9HELO</name>